<dbReference type="EMBL" id="JACOPE010000001">
    <property type="protein sequence ID" value="MBC5682111.1"/>
    <property type="molecule type" value="Genomic_DNA"/>
</dbReference>
<evidence type="ECO:0000259" key="4">
    <source>
        <dbReference type="PROSITE" id="PS01124"/>
    </source>
</evidence>
<keyword evidence="6" id="KW-1185">Reference proteome</keyword>
<evidence type="ECO:0000256" key="2">
    <source>
        <dbReference type="ARBA" id="ARBA00023125"/>
    </source>
</evidence>
<reference evidence="5 6" key="1">
    <citation type="submission" date="2020-08" db="EMBL/GenBank/DDBJ databases">
        <title>Genome public.</title>
        <authorList>
            <person name="Liu C."/>
            <person name="Sun Q."/>
        </authorList>
    </citation>
    <scope>NUCLEOTIDE SEQUENCE [LARGE SCALE GENOMIC DNA]</scope>
    <source>
        <strain evidence="5 6">NSJ-13</strain>
    </source>
</reference>
<dbReference type="InterPro" id="IPR009057">
    <property type="entry name" value="Homeodomain-like_sf"/>
</dbReference>
<dbReference type="SUPFAM" id="SSF46689">
    <property type="entry name" value="Homeodomain-like"/>
    <property type="match status" value="2"/>
</dbReference>
<dbReference type="InterPro" id="IPR037923">
    <property type="entry name" value="HTH-like"/>
</dbReference>
<evidence type="ECO:0000256" key="1">
    <source>
        <dbReference type="ARBA" id="ARBA00023015"/>
    </source>
</evidence>
<keyword evidence="1" id="KW-0805">Transcription regulation</keyword>
<dbReference type="PANTHER" id="PTHR43280">
    <property type="entry name" value="ARAC-FAMILY TRANSCRIPTIONAL REGULATOR"/>
    <property type="match status" value="1"/>
</dbReference>
<comment type="caution">
    <text evidence="5">The sequence shown here is derived from an EMBL/GenBank/DDBJ whole genome shotgun (WGS) entry which is preliminary data.</text>
</comment>
<dbReference type="Gene3D" id="1.10.10.60">
    <property type="entry name" value="Homeodomain-like"/>
    <property type="match status" value="2"/>
</dbReference>
<protein>
    <submittedName>
        <fullName evidence="5">AraC family transcriptional regulator</fullName>
    </submittedName>
</protein>
<accession>A0ABR7G5R9</accession>
<proteinExistence type="predicted"/>
<name>A0ABR7G5R9_9FIRM</name>
<dbReference type="RefSeq" id="WP_022074704.1">
    <property type="nucleotide sequence ID" value="NZ_JACOPE010000001.1"/>
</dbReference>
<dbReference type="Pfam" id="PF02311">
    <property type="entry name" value="AraC_binding"/>
    <property type="match status" value="1"/>
</dbReference>
<gene>
    <name evidence="5" type="ORF">H8S40_00650</name>
</gene>
<dbReference type="PROSITE" id="PS00041">
    <property type="entry name" value="HTH_ARAC_FAMILY_1"/>
    <property type="match status" value="1"/>
</dbReference>
<dbReference type="SUPFAM" id="SSF51215">
    <property type="entry name" value="Regulatory protein AraC"/>
    <property type="match status" value="1"/>
</dbReference>
<dbReference type="Gene3D" id="2.60.120.10">
    <property type="entry name" value="Jelly Rolls"/>
    <property type="match status" value="1"/>
</dbReference>
<dbReference type="InterPro" id="IPR014710">
    <property type="entry name" value="RmlC-like_jellyroll"/>
</dbReference>
<evidence type="ECO:0000313" key="5">
    <source>
        <dbReference type="EMBL" id="MBC5682111.1"/>
    </source>
</evidence>
<evidence type="ECO:0000256" key="3">
    <source>
        <dbReference type="ARBA" id="ARBA00023163"/>
    </source>
</evidence>
<dbReference type="Pfam" id="PF12833">
    <property type="entry name" value="HTH_18"/>
    <property type="match status" value="1"/>
</dbReference>
<keyword evidence="2" id="KW-0238">DNA-binding</keyword>
<dbReference type="PROSITE" id="PS01124">
    <property type="entry name" value="HTH_ARAC_FAMILY_2"/>
    <property type="match status" value="1"/>
</dbReference>
<dbReference type="SMART" id="SM00342">
    <property type="entry name" value="HTH_ARAC"/>
    <property type="match status" value="1"/>
</dbReference>
<dbReference type="InterPro" id="IPR003313">
    <property type="entry name" value="AraC-bd"/>
</dbReference>
<sequence>MKACSTCKESMKNCIDTHSFAFAHLYSDEKIMDMHIHNCYEIYYSISGGKQFLIDNCLYDIHPGDIFLINQFESHHLTQIDQETHERIILSIDPDYLTQLSTPNTDLNHCFSFRDTHMPHCVHLTPEEQNRFIYFIHKFQSNEGIGEDLLDKAVFLELMVFLNQTFQNRGAATIKNDAEKSTSKYHTQVDEILSYINSHIKEPLTLEDLSAHFYMSSSYICRIFKAATGTTINKYITAKRLTLSKSLLSQGYSVTEACEMCGFNDYSNYLKAFTKAVGISPKKYAQFNS</sequence>
<dbReference type="PANTHER" id="PTHR43280:SF34">
    <property type="entry name" value="ARAC-FAMILY TRANSCRIPTIONAL REGULATOR"/>
    <property type="match status" value="1"/>
</dbReference>
<dbReference type="InterPro" id="IPR018062">
    <property type="entry name" value="HTH_AraC-typ_CS"/>
</dbReference>
<dbReference type="InterPro" id="IPR018060">
    <property type="entry name" value="HTH_AraC"/>
</dbReference>
<organism evidence="5 6">
    <name type="scientific">Ruminococcus hominis</name>
    <dbReference type="NCBI Taxonomy" id="2763065"/>
    <lineage>
        <taxon>Bacteria</taxon>
        <taxon>Bacillati</taxon>
        <taxon>Bacillota</taxon>
        <taxon>Clostridia</taxon>
        <taxon>Eubacteriales</taxon>
        <taxon>Oscillospiraceae</taxon>
        <taxon>Ruminococcus</taxon>
    </lineage>
</organism>
<evidence type="ECO:0000313" key="6">
    <source>
        <dbReference type="Proteomes" id="UP000631576"/>
    </source>
</evidence>
<dbReference type="Proteomes" id="UP000631576">
    <property type="component" value="Unassembled WGS sequence"/>
</dbReference>
<keyword evidence="3" id="KW-0804">Transcription</keyword>
<feature type="domain" description="HTH araC/xylS-type" evidence="4">
    <location>
        <begin position="190"/>
        <end position="287"/>
    </location>
</feature>